<dbReference type="HOGENOM" id="CLU_098164_0_0_1"/>
<accession>S8DTL4</accession>
<evidence type="ECO:0000313" key="2">
    <source>
        <dbReference type="EMBL" id="EPS96576.1"/>
    </source>
</evidence>
<dbReference type="InParanoid" id="S8DTL4"/>
<dbReference type="eggNOG" id="ENOG502R16D">
    <property type="taxonomic scope" value="Eukaryota"/>
</dbReference>
<evidence type="ECO:0000259" key="1">
    <source>
        <dbReference type="Pfam" id="PF13961"/>
    </source>
</evidence>
<evidence type="ECO:0000313" key="3">
    <source>
        <dbReference type="Proteomes" id="UP000015241"/>
    </source>
</evidence>
<feature type="domain" description="DUF4219" evidence="1">
    <location>
        <begin position="5"/>
        <end position="29"/>
    </location>
</feature>
<feature type="non-terminal residue" evidence="2">
    <location>
        <position position="146"/>
    </location>
</feature>
<feature type="non-terminal residue" evidence="2">
    <location>
        <position position="1"/>
    </location>
</feature>
<protein>
    <recommendedName>
        <fullName evidence="1">DUF4219 domain-containing protein</fullName>
    </recommendedName>
</protein>
<dbReference type="STRING" id="743788.S8DTL4"/>
<dbReference type="EMBL" id="KE504187">
    <property type="protein sequence ID" value="EPS96576.1"/>
    <property type="molecule type" value="Genomic_DNA"/>
</dbReference>
<proteinExistence type="predicted"/>
<sequence>TILKLDETNYAEWVVLMHALLVRKGLWEVTGGMDTERLMGSDGSKAVKAWTMHQARGFGTRLALCRKFYAMKMSGSMQAWISEVASAAFRLEAAGVSVTDKDQILVLMNGLPPSYDSFAVSLDVTSPSELTLNHTVIRLINEYERQ</sequence>
<name>S8DTL4_FOMSC</name>
<dbReference type="Pfam" id="PF14223">
    <property type="entry name" value="Retrotran_gag_2"/>
    <property type="match status" value="1"/>
</dbReference>
<dbReference type="OrthoDB" id="2799606at2759"/>
<dbReference type="Proteomes" id="UP000015241">
    <property type="component" value="Unassembled WGS sequence"/>
</dbReference>
<organism evidence="2 3">
    <name type="scientific">Fomitopsis schrenkii</name>
    <name type="common">Brown rot fungus</name>
    <dbReference type="NCBI Taxonomy" id="2126942"/>
    <lineage>
        <taxon>Eukaryota</taxon>
        <taxon>Fungi</taxon>
        <taxon>Dikarya</taxon>
        <taxon>Basidiomycota</taxon>
        <taxon>Agaricomycotina</taxon>
        <taxon>Agaricomycetes</taxon>
        <taxon>Polyporales</taxon>
        <taxon>Fomitopsis</taxon>
    </lineage>
</organism>
<dbReference type="Pfam" id="PF13961">
    <property type="entry name" value="DUF4219"/>
    <property type="match status" value="1"/>
</dbReference>
<dbReference type="AlphaFoldDB" id="S8DTL4"/>
<reference evidence="2 3" key="1">
    <citation type="journal article" date="2012" name="Science">
        <title>The Paleozoic origin of enzymatic lignin decomposition reconstructed from 31 fungal genomes.</title>
        <authorList>
            <person name="Floudas D."/>
            <person name="Binder M."/>
            <person name="Riley R."/>
            <person name="Barry K."/>
            <person name="Blanchette R.A."/>
            <person name="Henrissat B."/>
            <person name="Martinez A.T."/>
            <person name="Otillar R."/>
            <person name="Spatafora J.W."/>
            <person name="Yadav J.S."/>
            <person name="Aerts A."/>
            <person name="Benoit I."/>
            <person name="Boyd A."/>
            <person name="Carlson A."/>
            <person name="Copeland A."/>
            <person name="Coutinho P.M."/>
            <person name="de Vries R.P."/>
            <person name="Ferreira P."/>
            <person name="Findley K."/>
            <person name="Foster B."/>
            <person name="Gaskell J."/>
            <person name="Glotzer D."/>
            <person name="Gorecki P."/>
            <person name="Heitman J."/>
            <person name="Hesse C."/>
            <person name="Hori C."/>
            <person name="Igarashi K."/>
            <person name="Jurgens J.A."/>
            <person name="Kallen N."/>
            <person name="Kersten P."/>
            <person name="Kohler A."/>
            <person name="Kuees U."/>
            <person name="Kumar T.K.A."/>
            <person name="Kuo A."/>
            <person name="LaButti K."/>
            <person name="Larrondo L.F."/>
            <person name="Lindquist E."/>
            <person name="Ling A."/>
            <person name="Lombard V."/>
            <person name="Lucas S."/>
            <person name="Lundell T."/>
            <person name="Martin R."/>
            <person name="McLaughlin D.J."/>
            <person name="Morgenstern I."/>
            <person name="Morin E."/>
            <person name="Murat C."/>
            <person name="Nagy L.G."/>
            <person name="Nolan M."/>
            <person name="Ohm R.A."/>
            <person name="Patyshakuliyeva A."/>
            <person name="Rokas A."/>
            <person name="Ruiz-Duenas F.J."/>
            <person name="Sabat G."/>
            <person name="Salamov A."/>
            <person name="Samejima M."/>
            <person name="Schmutz J."/>
            <person name="Slot J.C."/>
            <person name="St John F."/>
            <person name="Stenlid J."/>
            <person name="Sun H."/>
            <person name="Sun S."/>
            <person name="Syed K."/>
            <person name="Tsang A."/>
            <person name="Wiebenga A."/>
            <person name="Young D."/>
            <person name="Pisabarro A."/>
            <person name="Eastwood D.C."/>
            <person name="Martin F."/>
            <person name="Cullen D."/>
            <person name="Grigoriev I.V."/>
            <person name="Hibbett D.S."/>
        </authorList>
    </citation>
    <scope>NUCLEOTIDE SEQUENCE</scope>
    <source>
        <strain evidence="3">FP-58527</strain>
    </source>
</reference>
<dbReference type="InterPro" id="IPR025314">
    <property type="entry name" value="DUF4219"/>
</dbReference>
<gene>
    <name evidence="2" type="ORF">FOMPIDRAFT_1094319</name>
</gene>
<keyword evidence="3" id="KW-1185">Reference proteome</keyword>